<feature type="compositionally biased region" description="Low complexity" evidence="1">
    <location>
        <begin position="344"/>
        <end position="362"/>
    </location>
</feature>
<dbReference type="VEuPathDB" id="TrichDB:TVAG_383880"/>
<sequence length="362" mass="43015">MERRTQLLVNGGVYVVDIDLVAQSCGLIRKARKKLKGDEPLVLKEICDSKYFRIFIELAQNNPQTIKDTYLFELALIAQKMEANQLQEAFKYAIIKKFTLDKILEEFVRQIISNIKCKVMIDIISMNFPRLVQRNSIKYIDPDILFEIFSSPDFVYPPITILNEFIKQSYNIYKQKTLILKPFIRYDNTNNHDSEISKIFKEIDETHKIKEHSILYSKQKEEEFTQTQRDDLQKHMHENDIELVTKFNQCKTGEIKSSVFEEFSHDDGSVTEETVMQKKKELQQNMRGQTFQQYENELNNLRQSNNDKQKQYKELEERKNIFNQIKTLEEELKQYEETEENNQKNLQSSELELKSLQSENKS</sequence>
<accession>A2F087</accession>
<keyword evidence="3" id="KW-1185">Reference proteome</keyword>
<reference evidence="2" key="1">
    <citation type="submission" date="2006-10" db="EMBL/GenBank/DDBJ databases">
        <authorList>
            <person name="Amadeo P."/>
            <person name="Zhao Q."/>
            <person name="Wortman J."/>
            <person name="Fraser-Liggett C."/>
            <person name="Carlton J."/>
        </authorList>
    </citation>
    <scope>NUCLEOTIDE SEQUENCE</scope>
    <source>
        <strain evidence="2">G3</strain>
    </source>
</reference>
<name>A2F087_TRIV3</name>
<dbReference type="Proteomes" id="UP000001542">
    <property type="component" value="Unassembled WGS sequence"/>
</dbReference>
<reference evidence="2" key="2">
    <citation type="journal article" date="2007" name="Science">
        <title>Draft genome sequence of the sexually transmitted pathogen Trichomonas vaginalis.</title>
        <authorList>
            <person name="Carlton J.M."/>
            <person name="Hirt R.P."/>
            <person name="Silva J.C."/>
            <person name="Delcher A.L."/>
            <person name="Schatz M."/>
            <person name="Zhao Q."/>
            <person name="Wortman J.R."/>
            <person name="Bidwell S.L."/>
            <person name="Alsmark U.C.M."/>
            <person name="Besteiro S."/>
            <person name="Sicheritz-Ponten T."/>
            <person name="Noel C.J."/>
            <person name="Dacks J.B."/>
            <person name="Foster P.G."/>
            <person name="Simillion C."/>
            <person name="Van de Peer Y."/>
            <person name="Miranda-Saavedra D."/>
            <person name="Barton G.J."/>
            <person name="Westrop G.D."/>
            <person name="Mueller S."/>
            <person name="Dessi D."/>
            <person name="Fiori P.L."/>
            <person name="Ren Q."/>
            <person name="Paulsen I."/>
            <person name="Zhang H."/>
            <person name="Bastida-Corcuera F.D."/>
            <person name="Simoes-Barbosa A."/>
            <person name="Brown M.T."/>
            <person name="Hayes R.D."/>
            <person name="Mukherjee M."/>
            <person name="Okumura C.Y."/>
            <person name="Schneider R."/>
            <person name="Smith A.J."/>
            <person name="Vanacova S."/>
            <person name="Villalvazo M."/>
            <person name="Haas B.J."/>
            <person name="Pertea M."/>
            <person name="Feldblyum T.V."/>
            <person name="Utterback T.R."/>
            <person name="Shu C.L."/>
            <person name="Osoegawa K."/>
            <person name="de Jong P.J."/>
            <person name="Hrdy I."/>
            <person name="Horvathova L."/>
            <person name="Zubacova Z."/>
            <person name="Dolezal P."/>
            <person name="Malik S.B."/>
            <person name="Logsdon J.M. Jr."/>
            <person name="Henze K."/>
            <person name="Gupta A."/>
            <person name="Wang C.C."/>
            <person name="Dunne R.L."/>
            <person name="Upcroft J.A."/>
            <person name="Upcroft P."/>
            <person name="White O."/>
            <person name="Salzberg S.L."/>
            <person name="Tang P."/>
            <person name="Chiu C.-H."/>
            <person name="Lee Y.-S."/>
            <person name="Embley T.M."/>
            <person name="Coombs G.H."/>
            <person name="Mottram J.C."/>
            <person name="Tachezy J."/>
            <person name="Fraser-Liggett C.M."/>
            <person name="Johnson P.J."/>
        </authorList>
    </citation>
    <scope>NUCLEOTIDE SEQUENCE [LARGE SCALE GENOMIC DNA]</scope>
    <source>
        <strain evidence="2">G3</strain>
    </source>
</reference>
<feature type="region of interest" description="Disordered" evidence="1">
    <location>
        <begin position="336"/>
        <end position="362"/>
    </location>
</feature>
<dbReference type="EMBL" id="DS113560">
    <property type="protein sequence ID" value="EAY01649.1"/>
    <property type="molecule type" value="Genomic_DNA"/>
</dbReference>
<evidence type="ECO:0000256" key="1">
    <source>
        <dbReference type="SAM" id="MobiDB-lite"/>
    </source>
</evidence>
<gene>
    <name evidence="2" type="ORF">TVAG_383880</name>
</gene>
<organism evidence="2 3">
    <name type="scientific">Trichomonas vaginalis (strain ATCC PRA-98 / G3)</name>
    <dbReference type="NCBI Taxonomy" id="412133"/>
    <lineage>
        <taxon>Eukaryota</taxon>
        <taxon>Metamonada</taxon>
        <taxon>Parabasalia</taxon>
        <taxon>Trichomonadida</taxon>
        <taxon>Trichomonadidae</taxon>
        <taxon>Trichomonas</taxon>
    </lineage>
</organism>
<evidence type="ECO:0000313" key="3">
    <source>
        <dbReference type="Proteomes" id="UP000001542"/>
    </source>
</evidence>
<evidence type="ECO:0000313" key="2">
    <source>
        <dbReference type="EMBL" id="EAY01649.1"/>
    </source>
</evidence>
<dbReference type="InParanoid" id="A2F087"/>
<proteinExistence type="predicted"/>
<dbReference type="SMR" id="A2F087"/>
<dbReference type="AlphaFoldDB" id="A2F087"/>
<protein>
    <submittedName>
        <fullName evidence="2">Uncharacterized protein</fullName>
    </submittedName>
</protein>
<dbReference type="VEuPathDB" id="TrichDB:TVAGG3_0481120"/>